<reference evidence="2 3" key="1">
    <citation type="submission" date="2024-02" db="EMBL/GenBank/DDBJ databases">
        <title>Chromosome-scale genome assembly of the rough periwinkle Littorina saxatilis.</title>
        <authorList>
            <person name="De Jode A."/>
            <person name="Faria R."/>
            <person name="Formenti G."/>
            <person name="Sims Y."/>
            <person name="Smith T.P."/>
            <person name="Tracey A."/>
            <person name="Wood J.M.D."/>
            <person name="Zagrodzka Z.B."/>
            <person name="Johannesson K."/>
            <person name="Butlin R.K."/>
            <person name="Leder E.H."/>
        </authorList>
    </citation>
    <scope>NUCLEOTIDE SEQUENCE [LARGE SCALE GENOMIC DNA]</scope>
    <source>
        <strain evidence="2">Snail1</strain>
        <tissue evidence="2">Muscle</tissue>
    </source>
</reference>
<feature type="compositionally biased region" description="Polar residues" evidence="1">
    <location>
        <begin position="19"/>
        <end position="32"/>
    </location>
</feature>
<feature type="region of interest" description="Disordered" evidence="1">
    <location>
        <begin position="353"/>
        <end position="378"/>
    </location>
</feature>
<organism evidence="2 3">
    <name type="scientific">Littorina saxatilis</name>
    <dbReference type="NCBI Taxonomy" id="31220"/>
    <lineage>
        <taxon>Eukaryota</taxon>
        <taxon>Metazoa</taxon>
        <taxon>Spiralia</taxon>
        <taxon>Lophotrochozoa</taxon>
        <taxon>Mollusca</taxon>
        <taxon>Gastropoda</taxon>
        <taxon>Caenogastropoda</taxon>
        <taxon>Littorinimorpha</taxon>
        <taxon>Littorinoidea</taxon>
        <taxon>Littorinidae</taxon>
        <taxon>Littorina</taxon>
    </lineage>
</organism>
<name>A0AAN9B2E2_9CAEN</name>
<feature type="compositionally biased region" description="Basic and acidic residues" evidence="1">
    <location>
        <begin position="355"/>
        <end position="369"/>
    </location>
</feature>
<comment type="caution">
    <text evidence="2">The sequence shown here is derived from an EMBL/GenBank/DDBJ whole genome shotgun (WGS) entry which is preliminary data.</text>
</comment>
<dbReference type="EMBL" id="JBAMIC010000013">
    <property type="protein sequence ID" value="KAK7097976.1"/>
    <property type="molecule type" value="Genomic_DNA"/>
</dbReference>
<accession>A0AAN9B2E2</accession>
<evidence type="ECO:0000313" key="3">
    <source>
        <dbReference type="Proteomes" id="UP001374579"/>
    </source>
</evidence>
<dbReference type="AlphaFoldDB" id="A0AAN9B2E2"/>
<evidence type="ECO:0000313" key="2">
    <source>
        <dbReference type="EMBL" id="KAK7097976.1"/>
    </source>
</evidence>
<proteinExistence type="predicted"/>
<gene>
    <name evidence="2" type="ORF">V1264_004873</name>
</gene>
<sequence>MASGSQLQKDPQQLPYPRKSTQTTHPQNTVQQEKQEKPTTSRFQTPISSSPVQEAGDQLAAGVSDQETVFDPSRYLPISEQEGAGFYKIHTIPQKILESLNTHEIAAVWPKLKHEVAKKIWGGGRFEPVPTVVEGAVDRYELGAVLFKSKRTQQEKLRCLPPKCQAVASIYDLIWDHDLSVDAAVAMAAPMKVQDGVPWPNHRFHGLALKGGYCRQVTVTATGCHRVITRALPRPDSLVLNLYRYAGRYQTDKIYVITEVIYAEELHVGVRVSINRDDVKILHRVPMAFRLHCFDVRDLSTLMQRRPYDKPLNVRWTGLNDTEHPSTYPRRARGMGDVNKRLDIARRTNGIEFFPNRDGRNHRNVDNGGDRQGQNLEN</sequence>
<protein>
    <submittedName>
        <fullName evidence="2">Uncharacterized protein</fullName>
    </submittedName>
</protein>
<keyword evidence="3" id="KW-1185">Reference proteome</keyword>
<dbReference type="Proteomes" id="UP001374579">
    <property type="component" value="Unassembled WGS sequence"/>
</dbReference>
<feature type="region of interest" description="Disordered" evidence="1">
    <location>
        <begin position="1"/>
        <end position="66"/>
    </location>
</feature>
<feature type="compositionally biased region" description="Polar residues" evidence="1">
    <location>
        <begin position="1"/>
        <end position="11"/>
    </location>
</feature>
<evidence type="ECO:0000256" key="1">
    <source>
        <dbReference type="SAM" id="MobiDB-lite"/>
    </source>
</evidence>
<feature type="compositionally biased region" description="Polar residues" evidence="1">
    <location>
        <begin position="40"/>
        <end position="52"/>
    </location>
</feature>